<reference evidence="2" key="1">
    <citation type="journal article" date="2019" name="Int. J. Syst. Evol. Microbiol.">
        <title>The Global Catalogue of Microorganisms (GCM) 10K type strain sequencing project: providing services to taxonomists for standard genome sequencing and annotation.</title>
        <authorList>
            <consortium name="The Broad Institute Genomics Platform"/>
            <consortium name="The Broad Institute Genome Sequencing Center for Infectious Disease"/>
            <person name="Wu L."/>
            <person name="Ma J."/>
        </authorList>
    </citation>
    <scope>NUCLEOTIDE SEQUENCE [LARGE SCALE GENOMIC DNA]</scope>
    <source>
        <strain evidence="2">JCM 31696</strain>
    </source>
</reference>
<accession>A0ABW3CGU4</accession>
<evidence type="ECO:0000313" key="1">
    <source>
        <dbReference type="EMBL" id="MFD0852967.1"/>
    </source>
</evidence>
<name>A0ABW3CGU4_9ACTN</name>
<proteinExistence type="predicted"/>
<organism evidence="1 2">
    <name type="scientific">Actinomadura adrarensis</name>
    <dbReference type="NCBI Taxonomy" id="1819600"/>
    <lineage>
        <taxon>Bacteria</taxon>
        <taxon>Bacillati</taxon>
        <taxon>Actinomycetota</taxon>
        <taxon>Actinomycetes</taxon>
        <taxon>Streptosporangiales</taxon>
        <taxon>Thermomonosporaceae</taxon>
        <taxon>Actinomadura</taxon>
    </lineage>
</organism>
<sequence length="190" mass="19858">AVMAFPGTANAQVQPLTVEYPFTGTSHIAGVNDDLELGPGTMRASLNLQTGDATADVELPPVQGEFDAIGFIPTTVTTTFIEEGQSTAFVDPRGGATTAWSNMTIQLSNLKVLGIPLLIGSHCKTETPVQLTLNSQPGWSVLTGGTLAGTYSIPDFENCLLNTWLINSMIPGDGNTITLNLSTPTVIPPG</sequence>
<evidence type="ECO:0000313" key="2">
    <source>
        <dbReference type="Proteomes" id="UP001597083"/>
    </source>
</evidence>
<keyword evidence="2" id="KW-1185">Reference proteome</keyword>
<dbReference type="Proteomes" id="UP001597083">
    <property type="component" value="Unassembled WGS sequence"/>
</dbReference>
<evidence type="ECO:0008006" key="3">
    <source>
        <dbReference type="Google" id="ProtNLM"/>
    </source>
</evidence>
<feature type="non-terminal residue" evidence="1">
    <location>
        <position position="1"/>
    </location>
</feature>
<comment type="caution">
    <text evidence="1">The sequence shown here is derived from an EMBL/GenBank/DDBJ whole genome shotgun (WGS) entry which is preliminary data.</text>
</comment>
<protein>
    <recommendedName>
        <fullName evidence="3">Cyclase</fullName>
    </recommendedName>
</protein>
<dbReference type="EMBL" id="JBHTIR010001780">
    <property type="protein sequence ID" value="MFD0852967.1"/>
    <property type="molecule type" value="Genomic_DNA"/>
</dbReference>
<gene>
    <name evidence="1" type="ORF">ACFQ07_12080</name>
</gene>